<proteinExistence type="predicted"/>
<dbReference type="GO" id="GO:0003677">
    <property type="term" value="F:DNA binding"/>
    <property type="evidence" value="ECO:0007669"/>
    <property type="project" value="UniProtKB-KW"/>
</dbReference>
<reference evidence="5 6" key="1">
    <citation type="journal article" date="2019" name="Int. J. Syst. Evol. Microbiol.">
        <title>The Global Catalogue of Microorganisms (GCM) 10K type strain sequencing project: providing services to taxonomists for standard genome sequencing and annotation.</title>
        <authorList>
            <consortium name="The Broad Institute Genomics Platform"/>
            <consortium name="The Broad Institute Genome Sequencing Center for Infectious Disease"/>
            <person name="Wu L."/>
            <person name="Ma J."/>
        </authorList>
    </citation>
    <scope>NUCLEOTIDE SEQUENCE [LARGE SCALE GENOMIC DNA]</scope>
    <source>
        <strain evidence="5 6">JCM 15421</strain>
    </source>
</reference>
<dbReference type="PROSITE" id="PS50110">
    <property type="entry name" value="RESPONSE_REGULATORY"/>
    <property type="match status" value="1"/>
</dbReference>
<feature type="domain" description="Response regulatory" evidence="3">
    <location>
        <begin position="4"/>
        <end position="117"/>
    </location>
</feature>
<keyword evidence="1" id="KW-0902">Two-component regulatory system</keyword>
<name>A0ABN1IV06_9GAMM</name>
<evidence type="ECO:0000313" key="5">
    <source>
        <dbReference type="EMBL" id="GAA0721897.1"/>
    </source>
</evidence>
<sequence>MRIRTLIVDDEPLARRGLALRLARHPDIEIVGEAGNGREAFFAISEHLPVLMFLDVQMPGVNGLELLRAVPLPQLPLTVFVTAYDQYAMQAFDANALDYLLKPIDDARLDAAVERARRSISTRDAEDHRERLLRLLGNVSGRPGLTLDEALIDADNLCVHAADDRLSIKDSGRILRVPLNDILWIDAAGDYMCVHTPADTHVLRATMRELEGRLDPRRFQRIHRSTIVNVARVKELRSHLNGEYFLILDSGQQLKLSRSYKDKVRLLH</sequence>
<protein>
    <submittedName>
        <fullName evidence="5">LytTR family DNA-binding domain-containing protein</fullName>
    </submittedName>
</protein>
<accession>A0ABN1IV06</accession>
<dbReference type="Pfam" id="PF04397">
    <property type="entry name" value="LytTR"/>
    <property type="match status" value="1"/>
</dbReference>
<dbReference type="Gene3D" id="3.40.50.2300">
    <property type="match status" value="1"/>
</dbReference>
<dbReference type="SUPFAM" id="SSF52172">
    <property type="entry name" value="CheY-like"/>
    <property type="match status" value="1"/>
</dbReference>
<keyword evidence="6" id="KW-1185">Reference proteome</keyword>
<keyword evidence="5" id="KW-0238">DNA-binding</keyword>
<evidence type="ECO:0000256" key="2">
    <source>
        <dbReference type="PROSITE-ProRule" id="PRU00169"/>
    </source>
</evidence>
<dbReference type="InterPro" id="IPR007492">
    <property type="entry name" value="LytTR_DNA-bd_dom"/>
</dbReference>
<dbReference type="Proteomes" id="UP001501523">
    <property type="component" value="Unassembled WGS sequence"/>
</dbReference>
<feature type="modified residue" description="4-aspartylphosphate" evidence="2">
    <location>
        <position position="55"/>
    </location>
</feature>
<dbReference type="SMART" id="SM00448">
    <property type="entry name" value="REC"/>
    <property type="match status" value="1"/>
</dbReference>
<evidence type="ECO:0000259" key="4">
    <source>
        <dbReference type="PROSITE" id="PS50930"/>
    </source>
</evidence>
<dbReference type="PANTHER" id="PTHR37299">
    <property type="entry name" value="TRANSCRIPTIONAL REGULATOR-RELATED"/>
    <property type="match status" value="1"/>
</dbReference>
<evidence type="ECO:0000256" key="1">
    <source>
        <dbReference type="ARBA" id="ARBA00023012"/>
    </source>
</evidence>
<dbReference type="Pfam" id="PF00072">
    <property type="entry name" value="Response_reg"/>
    <property type="match status" value="1"/>
</dbReference>
<dbReference type="EMBL" id="BAAAEU010000024">
    <property type="protein sequence ID" value="GAA0721897.1"/>
    <property type="molecule type" value="Genomic_DNA"/>
</dbReference>
<dbReference type="InterPro" id="IPR046947">
    <property type="entry name" value="LytR-like"/>
</dbReference>
<evidence type="ECO:0000313" key="6">
    <source>
        <dbReference type="Proteomes" id="UP001501523"/>
    </source>
</evidence>
<keyword evidence="2" id="KW-0597">Phosphoprotein</keyword>
<evidence type="ECO:0000259" key="3">
    <source>
        <dbReference type="PROSITE" id="PS50110"/>
    </source>
</evidence>
<dbReference type="SMART" id="SM00850">
    <property type="entry name" value="LytTR"/>
    <property type="match status" value="1"/>
</dbReference>
<dbReference type="Gene3D" id="2.40.50.1020">
    <property type="entry name" value="LytTr DNA-binding domain"/>
    <property type="match status" value="1"/>
</dbReference>
<dbReference type="PANTHER" id="PTHR37299:SF1">
    <property type="entry name" value="STAGE 0 SPORULATION PROTEIN A HOMOLOG"/>
    <property type="match status" value="1"/>
</dbReference>
<feature type="domain" description="HTH LytTR-type" evidence="4">
    <location>
        <begin position="166"/>
        <end position="268"/>
    </location>
</feature>
<organism evidence="5 6">
    <name type="scientific">Dokdonella soli</name>
    <dbReference type="NCBI Taxonomy" id="529810"/>
    <lineage>
        <taxon>Bacteria</taxon>
        <taxon>Pseudomonadati</taxon>
        <taxon>Pseudomonadota</taxon>
        <taxon>Gammaproteobacteria</taxon>
        <taxon>Lysobacterales</taxon>
        <taxon>Rhodanobacteraceae</taxon>
        <taxon>Dokdonella</taxon>
    </lineage>
</organism>
<dbReference type="RefSeq" id="WP_343793064.1">
    <property type="nucleotide sequence ID" value="NZ_BAAAEU010000024.1"/>
</dbReference>
<gene>
    <name evidence="5" type="ORF">GCM10009105_32620</name>
</gene>
<dbReference type="InterPro" id="IPR001789">
    <property type="entry name" value="Sig_transdc_resp-reg_receiver"/>
</dbReference>
<comment type="caution">
    <text evidence="5">The sequence shown here is derived from an EMBL/GenBank/DDBJ whole genome shotgun (WGS) entry which is preliminary data.</text>
</comment>
<dbReference type="PROSITE" id="PS50930">
    <property type="entry name" value="HTH_LYTTR"/>
    <property type="match status" value="1"/>
</dbReference>
<dbReference type="InterPro" id="IPR011006">
    <property type="entry name" value="CheY-like_superfamily"/>
</dbReference>